<accession>A0A9N9JER1</accession>
<dbReference type="OrthoDB" id="2438787at2759"/>
<reference evidence="1" key="1">
    <citation type="submission" date="2021-06" db="EMBL/GenBank/DDBJ databases">
        <authorList>
            <person name="Kallberg Y."/>
            <person name="Tangrot J."/>
            <person name="Rosling A."/>
        </authorList>
    </citation>
    <scope>NUCLEOTIDE SEQUENCE</scope>
    <source>
        <strain evidence="1">FL966</strain>
    </source>
</reference>
<feature type="non-terminal residue" evidence="1">
    <location>
        <position position="231"/>
    </location>
</feature>
<dbReference type="EMBL" id="CAJVQA010022722">
    <property type="protein sequence ID" value="CAG8775156.1"/>
    <property type="molecule type" value="Genomic_DNA"/>
</dbReference>
<protein>
    <submittedName>
        <fullName evidence="1">14840_t:CDS:1</fullName>
    </submittedName>
</protein>
<organism evidence="1 2">
    <name type="scientific">Cetraspora pellucida</name>
    <dbReference type="NCBI Taxonomy" id="1433469"/>
    <lineage>
        <taxon>Eukaryota</taxon>
        <taxon>Fungi</taxon>
        <taxon>Fungi incertae sedis</taxon>
        <taxon>Mucoromycota</taxon>
        <taxon>Glomeromycotina</taxon>
        <taxon>Glomeromycetes</taxon>
        <taxon>Diversisporales</taxon>
        <taxon>Gigasporaceae</taxon>
        <taxon>Cetraspora</taxon>
    </lineage>
</organism>
<dbReference type="Proteomes" id="UP000789759">
    <property type="component" value="Unassembled WGS sequence"/>
</dbReference>
<name>A0A9N9JER1_9GLOM</name>
<proteinExistence type="predicted"/>
<keyword evidence="2" id="KW-1185">Reference proteome</keyword>
<evidence type="ECO:0000313" key="2">
    <source>
        <dbReference type="Proteomes" id="UP000789759"/>
    </source>
</evidence>
<gene>
    <name evidence="1" type="ORF">CPELLU_LOCUS16082</name>
</gene>
<sequence>TSHIQFKCLENWRHSQVNINHGLVTWTNIHWYSAYNNVKSIFLHKSGFRQLLNHNEARQPKIELDHKIIRIIENKNHWKDNEIIMKILEPVNNTIKNLEFANGILIDNLYTYWKHISSPKYAALVIFVKCILALVPHAAETERCFSTLGYHNTKYHNNIKTSTLKIIELKYELETFFEEEQTELEDFTNLAPKFVIEQFIDINDPIFYNQTIQTNFIDESLVIDKENNDSD</sequence>
<evidence type="ECO:0000313" key="1">
    <source>
        <dbReference type="EMBL" id="CAG8775156.1"/>
    </source>
</evidence>
<comment type="caution">
    <text evidence="1">The sequence shown here is derived from an EMBL/GenBank/DDBJ whole genome shotgun (WGS) entry which is preliminary data.</text>
</comment>
<dbReference type="AlphaFoldDB" id="A0A9N9JER1"/>